<comment type="caution">
    <text evidence="2">The sequence shown here is derived from an EMBL/GenBank/DDBJ whole genome shotgun (WGS) entry which is preliminary data.</text>
</comment>
<organism evidence="2 3">
    <name type="scientific">Plectonema cf. radiosum LEGE 06105</name>
    <dbReference type="NCBI Taxonomy" id="945769"/>
    <lineage>
        <taxon>Bacteria</taxon>
        <taxon>Bacillati</taxon>
        <taxon>Cyanobacteriota</taxon>
        <taxon>Cyanophyceae</taxon>
        <taxon>Oscillatoriophycideae</taxon>
        <taxon>Oscillatoriales</taxon>
        <taxon>Microcoleaceae</taxon>
        <taxon>Plectonema</taxon>
    </lineage>
</organism>
<dbReference type="GO" id="GO:0016779">
    <property type="term" value="F:nucleotidyltransferase activity"/>
    <property type="evidence" value="ECO:0007669"/>
    <property type="project" value="UniProtKB-KW"/>
</dbReference>
<feature type="transmembrane region" description="Helical" evidence="1">
    <location>
        <begin position="13"/>
        <end position="32"/>
    </location>
</feature>
<accession>A0A8J7F6U8</accession>
<dbReference type="PANTHER" id="PTHR31303:SF1">
    <property type="entry name" value="CTP-DEPENDENT DIACYLGLYCEROL KINASE 1"/>
    <property type="match status" value="1"/>
</dbReference>
<keyword evidence="1" id="KW-0812">Transmembrane</keyword>
<dbReference type="RefSeq" id="WP_193918614.1">
    <property type="nucleotide sequence ID" value="NZ_JADEWL010000016.1"/>
</dbReference>
<dbReference type="AlphaFoldDB" id="A0A8J7F6U8"/>
<keyword evidence="2" id="KW-0548">Nucleotidyltransferase</keyword>
<keyword evidence="1" id="KW-1133">Transmembrane helix</keyword>
<evidence type="ECO:0000256" key="1">
    <source>
        <dbReference type="SAM" id="Phobius"/>
    </source>
</evidence>
<dbReference type="PANTHER" id="PTHR31303">
    <property type="entry name" value="CTP-DEPENDENT DIACYLGLYCEROL KINASE 1"/>
    <property type="match status" value="1"/>
</dbReference>
<keyword evidence="1" id="KW-0472">Membrane</keyword>
<feature type="transmembrane region" description="Helical" evidence="1">
    <location>
        <begin position="101"/>
        <end position="119"/>
    </location>
</feature>
<dbReference type="EMBL" id="JADEWL010000016">
    <property type="protein sequence ID" value="MBE9212554.1"/>
    <property type="molecule type" value="Genomic_DNA"/>
</dbReference>
<keyword evidence="2" id="KW-0808">Transferase</keyword>
<dbReference type="InterPro" id="IPR037997">
    <property type="entry name" value="Dgk1-like"/>
</dbReference>
<feature type="transmembrane region" description="Helical" evidence="1">
    <location>
        <begin position="165"/>
        <end position="184"/>
    </location>
</feature>
<dbReference type="Proteomes" id="UP000620559">
    <property type="component" value="Unassembled WGS sequence"/>
</dbReference>
<evidence type="ECO:0000313" key="2">
    <source>
        <dbReference type="EMBL" id="MBE9212554.1"/>
    </source>
</evidence>
<gene>
    <name evidence="2" type="ORF">IQ247_07470</name>
</gene>
<feature type="transmembrane region" description="Helical" evidence="1">
    <location>
        <begin position="125"/>
        <end position="144"/>
    </location>
</feature>
<dbReference type="GO" id="GO:0004143">
    <property type="term" value="F:ATP-dependent diacylglycerol kinase activity"/>
    <property type="evidence" value="ECO:0007669"/>
    <property type="project" value="InterPro"/>
</dbReference>
<evidence type="ECO:0000313" key="3">
    <source>
        <dbReference type="Proteomes" id="UP000620559"/>
    </source>
</evidence>
<reference evidence="2" key="1">
    <citation type="submission" date="2020-10" db="EMBL/GenBank/DDBJ databases">
        <authorList>
            <person name="Castelo-Branco R."/>
            <person name="Eusebio N."/>
            <person name="Adriana R."/>
            <person name="Vieira A."/>
            <person name="Brugerolle De Fraissinette N."/>
            <person name="Rezende De Castro R."/>
            <person name="Schneider M.P."/>
            <person name="Vasconcelos V."/>
            <person name="Leao P.N."/>
        </authorList>
    </citation>
    <scope>NUCLEOTIDE SEQUENCE</scope>
    <source>
        <strain evidence="2">LEGE 06105</strain>
    </source>
</reference>
<feature type="transmembrane region" description="Helical" evidence="1">
    <location>
        <begin position="69"/>
        <end position="89"/>
    </location>
</feature>
<feature type="transmembrane region" description="Helical" evidence="1">
    <location>
        <begin position="190"/>
        <end position="211"/>
    </location>
</feature>
<name>A0A8J7F6U8_9CYAN</name>
<proteinExistence type="predicted"/>
<keyword evidence="3" id="KW-1185">Reference proteome</keyword>
<protein>
    <submittedName>
        <fullName evidence="2">Phosphatidate cytidylyltransferase</fullName>
    </submittedName>
</protein>
<sequence length="233" mass="25078">MNSFTVIDSIPPLWLQIIAVGVWVSLILLSAGGVSRLAKSNSEIVRKIVHIGTGNVILLAWWFDIPASIGIAASILASILTLLSYRFPILPGINSVGRKSLGTFFYSVSIGILIAWFWYLKQPFYAALGILIMAWGDGLAALIGQRFGKHKYNVLGGQKSLEGSLTMTLVSFIISSLILFNVQGNTWQTWLISVVVAVVATALEAISILGIDNLTVPLGSAALAFALNQLILH</sequence>